<dbReference type="PANTHER" id="PTHR18964">
    <property type="entry name" value="ROK (REPRESSOR, ORF, KINASE) FAMILY"/>
    <property type="match status" value="1"/>
</dbReference>
<dbReference type="PANTHER" id="PTHR18964:SF170">
    <property type="entry name" value="SUGAR KINASE"/>
    <property type="match status" value="1"/>
</dbReference>
<proteinExistence type="inferred from homology"/>
<dbReference type="EMBL" id="RDCL01000046">
    <property type="protein sequence ID" value="RMW56293.1"/>
    <property type="molecule type" value="Genomic_DNA"/>
</dbReference>
<dbReference type="Pfam" id="PF00480">
    <property type="entry name" value="ROK"/>
    <property type="match status" value="1"/>
</dbReference>
<gene>
    <name evidence="2" type="ORF">D6U17_03915</name>
</gene>
<dbReference type="Gene3D" id="3.30.420.40">
    <property type="match status" value="2"/>
</dbReference>
<dbReference type="AlphaFoldDB" id="A0AB37RKI6"/>
<protein>
    <submittedName>
        <fullName evidence="2">ROK family protein</fullName>
    </submittedName>
</protein>
<comment type="caution">
    <text evidence="2">The sequence shown here is derived from an EMBL/GenBank/DDBJ whole genome shotgun (WGS) entry which is preliminary data.</text>
</comment>
<name>A0AB37RKI6_LACPE</name>
<dbReference type="InterPro" id="IPR043129">
    <property type="entry name" value="ATPase_NBD"/>
</dbReference>
<dbReference type="Proteomes" id="UP000281061">
    <property type="component" value="Unassembled WGS sequence"/>
</dbReference>
<organism evidence="2 3">
    <name type="scientific">Lactiplantibacillus pentosus</name>
    <name type="common">Lactobacillus pentosus</name>
    <dbReference type="NCBI Taxonomy" id="1589"/>
    <lineage>
        <taxon>Bacteria</taxon>
        <taxon>Bacillati</taxon>
        <taxon>Bacillota</taxon>
        <taxon>Bacilli</taxon>
        <taxon>Lactobacillales</taxon>
        <taxon>Lactobacillaceae</taxon>
        <taxon>Lactiplantibacillus</taxon>
    </lineage>
</organism>
<dbReference type="RefSeq" id="WP_122211325.1">
    <property type="nucleotide sequence ID" value="NZ_RDCH01000042.1"/>
</dbReference>
<reference evidence="2 3" key="1">
    <citation type="submission" date="2018-10" db="EMBL/GenBank/DDBJ databases">
        <title>Genome sequences of five Lactobacillus pentosus strains isolated from brines of traditionally fermented spanish-style green table olives and differences between them.</title>
        <authorList>
            <person name="Jimenez Diaz R."/>
        </authorList>
    </citation>
    <scope>NUCLEOTIDE SEQUENCE [LARGE SCALE GENOMIC DNA]</scope>
    <source>
        <strain evidence="2 3">IG8</strain>
    </source>
</reference>
<dbReference type="CDD" id="cd24152">
    <property type="entry name" value="ASKHA_NBD_ROK-like"/>
    <property type="match status" value="1"/>
</dbReference>
<evidence type="ECO:0000313" key="3">
    <source>
        <dbReference type="Proteomes" id="UP000281061"/>
    </source>
</evidence>
<sequence>MSQYLSFDIGGTNLKYALINHSGNIIEKNHIPTITTSLEEFIESIYQIADHFKGKFDGIAISSPGKIDVKKKIIHYGGALPFLDGLNLGNTLGDRYNVPICVENDGKAAALAEQWLGELKGINTGVALVLGTGVGGGIVIDNHLIYGKDFQAGEFSFIINNFFGKVNDPNTLVGYTCSAVNMIQNINTQLGNTDLKDGLSAFKAIYDKNKEATDIFNEFCRQIAILILNIQSIINSQKIVIGGGISAQPILTTNIKKQLMNLLSESPLLKQQINPPEIVAARFKNDSNLYGALYSLLLQLDK</sequence>
<accession>A0AB37RKI6</accession>
<dbReference type="SUPFAM" id="SSF53067">
    <property type="entry name" value="Actin-like ATPase domain"/>
    <property type="match status" value="1"/>
</dbReference>
<dbReference type="InterPro" id="IPR000600">
    <property type="entry name" value="ROK"/>
</dbReference>
<evidence type="ECO:0000313" key="2">
    <source>
        <dbReference type="EMBL" id="RMW56293.1"/>
    </source>
</evidence>
<comment type="similarity">
    <text evidence="1">Belongs to the ROK (NagC/XylR) family.</text>
</comment>
<evidence type="ECO:0000256" key="1">
    <source>
        <dbReference type="ARBA" id="ARBA00006479"/>
    </source>
</evidence>